<dbReference type="STRING" id="1095630.A0A2J6T3N6"/>
<keyword evidence="3" id="KW-1185">Reference proteome</keyword>
<accession>A0A2J6T3N6</accession>
<feature type="domain" description="Methyltransferase type 11" evidence="1">
    <location>
        <begin position="39"/>
        <end position="131"/>
    </location>
</feature>
<dbReference type="OrthoDB" id="10017101at2759"/>
<evidence type="ECO:0000313" key="2">
    <source>
        <dbReference type="EMBL" id="PMD57651.1"/>
    </source>
</evidence>
<evidence type="ECO:0000259" key="1">
    <source>
        <dbReference type="Pfam" id="PF08241"/>
    </source>
</evidence>
<dbReference type="Proteomes" id="UP000235371">
    <property type="component" value="Unassembled WGS sequence"/>
</dbReference>
<dbReference type="GeneID" id="36588721"/>
<gene>
    <name evidence="2" type="ORF">K444DRAFT_615056</name>
</gene>
<dbReference type="SUPFAM" id="SSF53335">
    <property type="entry name" value="S-adenosyl-L-methionine-dependent methyltransferases"/>
    <property type="match status" value="1"/>
</dbReference>
<dbReference type="AlphaFoldDB" id="A0A2J6T3N6"/>
<dbReference type="EMBL" id="KZ613846">
    <property type="protein sequence ID" value="PMD57651.1"/>
    <property type="molecule type" value="Genomic_DNA"/>
</dbReference>
<name>A0A2J6T3N6_9HELO</name>
<dbReference type="GO" id="GO:0008757">
    <property type="term" value="F:S-adenosylmethionine-dependent methyltransferase activity"/>
    <property type="evidence" value="ECO:0007669"/>
    <property type="project" value="InterPro"/>
</dbReference>
<evidence type="ECO:0000313" key="3">
    <source>
        <dbReference type="Proteomes" id="UP000235371"/>
    </source>
</evidence>
<dbReference type="InParanoid" id="A0A2J6T3N6"/>
<dbReference type="InterPro" id="IPR029063">
    <property type="entry name" value="SAM-dependent_MTases_sf"/>
</dbReference>
<protein>
    <recommendedName>
        <fullName evidence="1">Methyltransferase type 11 domain-containing protein</fullName>
    </recommendedName>
</protein>
<dbReference type="Pfam" id="PF08241">
    <property type="entry name" value="Methyltransf_11"/>
    <property type="match status" value="1"/>
</dbReference>
<sequence length="212" mass="24156">MTPRADPTQQITFCSQVPARKPHHPAQIRSLSLILDVCRGTEPVDRELGTLYPSAQSIYCIDLSPAPASSNDASLPNVFICGDARRLMGTDPRLPFGTADFVFNRLLLCGMTDWPGYVRDGFKMVKSGGWVEMQDFEEMFYFRGMRLEDEDEWCWLKEFRRGAKAKGMDLDCGKNTMQYLLDAGFVDAERRSSRFLIGGMQIGQRRGRYQSW</sequence>
<dbReference type="InterPro" id="IPR013216">
    <property type="entry name" value="Methyltransf_11"/>
</dbReference>
<dbReference type="RefSeq" id="XP_024734555.1">
    <property type="nucleotide sequence ID" value="XM_024880644.1"/>
</dbReference>
<organism evidence="2 3">
    <name type="scientific">Hyaloscypha bicolor E</name>
    <dbReference type="NCBI Taxonomy" id="1095630"/>
    <lineage>
        <taxon>Eukaryota</taxon>
        <taxon>Fungi</taxon>
        <taxon>Dikarya</taxon>
        <taxon>Ascomycota</taxon>
        <taxon>Pezizomycotina</taxon>
        <taxon>Leotiomycetes</taxon>
        <taxon>Helotiales</taxon>
        <taxon>Hyaloscyphaceae</taxon>
        <taxon>Hyaloscypha</taxon>
        <taxon>Hyaloscypha bicolor</taxon>
    </lineage>
</organism>
<proteinExistence type="predicted"/>
<reference evidence="2 3" key="1">
    <citation type="submission" date="2016-04" db="EMBL/GenBank/DDBJ databases">
        <title>A degradative enzymes factory behind the ericoid mycorrhizal symbiosis.</title>
        <authorList>
            <consortium name="DOE Joint Genome Institute"/>
            <person name="Martino E."/>
            <person name="Morin E."/>
            <person name="Grelet G."/>
            <person name="Kuo A."/>
            <person name="Kohler A."/>
            <person name="Daghino S."/>
            <person name="Barry K."/>
            <person name="Choi C."/>
            <person name="Cichocki N."/>
            <person name="Clum A."/>
            <person name="Copeland A."/>
            <person name="Hainaut M."/>
            <person name="Haridas S."/>
            <person name="Labutti K."/>
            <person name="Lindquist E."/>
            <person name="Lipzen A."/>
            <person name="Khouja H.-R."/>
            <person name="Murat C."/>
            <person name="Ohm R."/>
            <person name="Olson A."/>
            <person name="Spatafora J."/>
            <person name="Veneault-Fourrey C."/>
            <person name="Henrissat B."/>
            <person name="Grigoriev I."/>
            <person name="Martin F."/>
            <person name="Perotto S."/>
        </authorList>
    </citation>
    <scope>NUCLEOTIDE SEQUENCE [LARGE SCALE GENOMIC DNA]</scope>
    <source>
        <strain evidence="2 3">E</strain>
    </source>
</reference>
<dbReference type="Gene3D" id="3.40.50.150">
    <property type="entry name" value="Vaccinia Virus protein VP39"/>
    <property type="match status" value="1"/>
</dbReference>